<gene>
    <name evidence="1" type="ORF">OC25_07830</name>
</gene>
<dbReference type="Proteomes" id="UP000031246">
    <property type="component" value="Unassembled WGS sequence"/>
</dbReference>
<name>A0A0C1FQK4_9SPHI</name>
<keyword evidence="2" id="KW-1185">Reference proteome</keyword>
<organism evidence="1 2">
    <name type="scientific">Pedobacter kyungheensis</name>
    <dbReference type="NCBI Taxonomy" id="1069985"/>
    <lineage>
        <taxon>Bacteria</taxon>
        <taxon>Pseudomonadati</taxon>
        <taxon>Bacteroidota</taxon>
        <taxon>Sphingobacteriia</taxon>
        <taxon>Sphingobacteriales</taxon>
        <taxon>Sphingobacteriaceae</taxon>
        <taxon>Pedobacter</taxon>
    </lineage>
</organism>
<dbReference type="EMBL" id="JSYN01000006">
    <property type="protein sequence ID" value="KIA95212.1"/>
    <property type="molecule type" value="Genomic_DNA"/>
</dbReference>
<dbReference type="RefSeq" id="WP_039473813.1">
    <property type="nucleotide sequence ID" value="NZ_JSYN01000006.1"/>
</dbReference>
<evidence type="ECO:0000313" key="2">
    <source>
        <dbReference type="Proteomes" id="UP000031246"/>
    </source>
</evidence>
<sequence>MLSYQGQCPSRDNLAANSYTGYNGNKLTSISGFTNSTYGYDANGNLTNDSQKNISLGYNFLKLPQT</sequence>
<dbReference type="AlphaFoldDB" id="A0A0C1FQK4"/>
<reference evidence="1 2" key="1">
    <citation type="submission" date="2014-10" db="EMBL/GenBank/DDBJ databases">
        <title>Pedobacter Kyungheensis.</title>
        <authorList>
            <person name="Anderson B.M."/>
            <person name="Newman J.D."/>
        </authorList>
    </citation>
    <scope>NUCLEOTIDE SEQUENCE [LARGE SCALE GENOMIC DNA]</scope>
    <source>
        <strain evidence="1 2">KACC 16221</strain>
    </source>
</reference>
<proteinExistence type="predicted"/>
<comment type="caution">
    <text evidence="1">The sequence shown here is derived from an EMBL/GenBank/DDBJ whole genome shotgun (WGS) entry which is preliminary data.</text>
</comment>
<evidence type="ECO:0008006" key="3">
    <source>
        <dbReference type="Google" id="ProtNLM"/>
    </source>
</evidence>
<protein>
    <recommendedName>
        <fullName evidence="3">RHS repeat-associated core domain-containing protein</fullName>
    </recommendedName>
</protein>
<dbReference type="OrthoDB" id="1191296at2"/>
<accession>A0A0C1FQK4</accession>
<evidence type="ECO:0000313" key="1">
    <source>
        <dbReference type="EMBL" id="KIA95212.1"/>
    </source>
</evidence>